<comment type="caution">
    <text evidence="1">The sequence shown here is derived from an EMBL/GenBank/DDBJ whole genome shotgun (WGS) entry which is preliminary data.</text>
</comment>
<protein>
    <submittedName>
        <fullName evidence="1">Uncharacterized protein</fullName>
    </submittedName>
</protein>
<dbReference type="EMBL" id="JAOYFB010000001">
    <property type="protein sequence ID" value="KAK4005631.1"/>
    <property type="molecule type" value="Genomic_DNA"/>
</dbReference>
<organism evidence="1 2">
    <name type="scientific">Daphnia magna</name>
    <dbReference type="NCBI Taxonomy" id="35525"/>
    <lineage>
        <taxon>Eukaryota</taxon>
        <taxon>Metazoa</taxon>
        <taxon>Ecdysozoa</taxon>
        <taxon>Arthropoda</taxon>
        <taxon>Crustacea</taxon>
        <taxon>Branchiopoda</taxon>
        <taxon>Diplostraca</taxon>
        <taxon>Cladocera</taxon>
        <taxon>Anomopoda</taxon>
        <taxon>Daphniidae</taxon>
        <taxon>Daphnia</taxon>
    </lineage>
</organism>
<dbReference type="Proteomes" id="UP001234178">
    <property type="component" value="Unassembled WGS sequence"/>
</dbReference>
<evidence type="ECO:0000313" key="2">
    <source>
        <dbReference type="Proteomes" id="UP001234178"/>
    </source>
</evidence>
<gene>
    <name evidence="1" type="ORF">OUZ56_007331</name>
</gene>
<accession>A0ABQ9YYD1</accession>
<name>A0ABQ9YYD1_9CRUS</name>
<evidence type="ECO:0000313" key="1">
    <source>
        <dbReference type="EMBL" id="KAK4005631.1"/>
    </source>
</evidence>
<keyword evidence="2" id="KW-1185">Reference proteome</keyword>
<sequence length="82" mass="8777">MLKGHHVTSQPSRRESMLLTANLTEKEAIGVKRSRAAIHEGFTDAPSAAAADHGNFHPLLKGGRPLVQLGVLVPCQSLIPNM</sequence>
<reference evidence="1 2" key="1">
    <citation type="journal article" date="2023" name="Nucleic Acids Res.">
        <title>The hologenome of Daphnia magna reveals possible DNA methylation and microbiome-mediated evolution of the host genome.</title>
        <authorList>
            <person name="Chaturvedi A."/>
            <person name="Li X."/>
            <person name="Dhandapani V."/>
            <person name="Marshall H."/>
            <person name="Kissane S."/>
            <person name="Cuenca-Cambronero M."/>
            <person name="Asole G."/>
            <person name="Calvet F."/>
            <person name="Ruiz-Romero M."/>
            <person name="Marangio P."/>
            <person name="Guigo R."/>
            <person name="Rago D."/>
            <person name="Mirbahai L."/>
            <person name="Eastwood N."/>
            <person name="Colbourne J.K."/>
            <person name="Zhou J."/>
            <person name="Mallon E."/>
            <person name="Orsini L."/>
        </authorList>
    </citation>
    <scope>NUCLEOTIDE SEQUENCE [LARGE SCALE GENOMIC DNA]</scope>
    <source>
        <strain evidence="1">LRV0_1</strain>
    </source>
</reference>
<proteinExistence type="predicted"/>